<comment type="similarity">
    <text evidence="2">Belongs to the oxygen-dependent FAD-linked oxidoreductase family.</text>
</comment>
<evidence type="ECO:0000313" key="7">
    <source>
        <dbReference type="EMBL" id="GAC50745.1"/>
    </source>
</evidence>
<dbReference type="PANTHER" id="PTHR42973">
    <property type="entry name" value="BINDING OXIDOREDUCTASE, PUTATIVE (AFU_ORTHOLOGUE AFUA_1G17690)-RELATED"/>
    <property type="match status" value="1"/>
</dbReference>
<dbReference type="PANTHER" id="PTHR42973:SF39">
    <property type="entry name" value="FAD-BINDING PCMH-TYPE DOMAIN-CONTAINING PROTEIN"/>
    <property type="match status" value="1"/>
</dbReference>
<comment type="cofactor">
    <cofactor evidence="1">
        <name>FAD</name>
        <dbReference type="ChEBI" id="CHEBI:57692"/>
    </cofactor>
</comment>
<comment type="caution">
    <text evidence="7">The sequence shown here is derived from an EMBL/GenBank/DDBJ whole genome shotgun (WGS) entry which is preliminary data.</text>
</comment>
<name>L7KPF2_9ACTN</name>
<dbReference type="InterPro" id="IPR016169">
    <property type="entry name" value="FAD-bd_PCMH_sub2"/>
</dbReference>
<dbReference type="SUPFAM" id="SSF56176">
    <property type="entry name" value="FAD-binding/transporter-associated domain-like"/>
    <property type="match status" value="1"/>
</dbReference>
<dbReference type="Gene3D" id="3.30.465.10">
    <property type="match status" value="1"/>
</dbReference>
<evidence type="ECO:0000259" key="6">
    <source>
        <dbReference type="PROSITE" id="PS51387"/>
    </source>
</evidence>
<keyword evidence="5" id="KW-0560">Oxidoreductase</keyword>
<dbReference type="GO" id="GO:0071949">
    <property type="term" value="F:FAD binding"/>
    <property type="evidence" value="ECO:0007669"/>
    <property type="project" value="InterPro"/>
</dbReference>
<proteinExistence type="inferred from homology"/>
<dbReference type="RefSeq" id="WP_005179077.1">
    <property type="nucleotide sequence ID" value="NZ_BANR01000029.1"/>
</dbReference>
<dbReference type="EMBL" id="BANR01000029">
    <property type="protein sequence ID" value="GAC50745.1"/>
    <property type="molecule type" value="Genomic_DNA"/>
</dbReference>
<sequence>MTSHDVDVTSFADIATALRGAVRGIVAGPADPAYRSLVDGFHQAFAHTPPIAVRPVDAEDVVAVVSVARRAGFPVTALGEGHGFHYGISDGILLQTRGLASVEIDAAAATARIGAGTRWQEVVAAAEPVGLTPLAGSDAGVGAVGYVLGGGLGPLGRTYGYAADSVVSFDVVTGEGVLVTVDDEHHPQLFWALRGGNHGLGIVTAMTVRLVAAEHINGNAWYYEGTDIETMLRAWARWSVRLPDEMNSYAHIVRMPDDPDLPQELRGKTLLELIHVYVGDARDGSSLVAPLLELAQPVFHEPGRVREETLPPMVVSDGGVYLDDLDDAAIDAILDLAGPQHPYAQVPLVSVGLQLLGGALATARSSANAVTGRDAAYAFHVIGAEPDVIDTVIPEQIRTLHRAVARLHSAGTIPNYIGPSNDPGAVDCAWPDAMAQRLREIRRRYDPDGILALSHTN</sequence>
<evidence type="ECO:0000256" key="3">
    <source>
        <dbReference type="ARBA" id="ARBA00022630"/>
    </source>
</evidence>
<evidence type="ECO:0000313" key="8">
    <source>
        <dbReference type="Proteomes" id="UP000010988"/>
    </source>
</evidence>
<dbReference type="STRING" id="1220583.GOACH_29_00330"/>
<dbReference type="eggNOG" id="COG0277">
    <property type="taxonomic scope" value="Bacteria"/>
</dbReference>
<keyword evidence="3" id="KW-0285">Flavoprotein</keyword>
<dbReference type="InterPro" id="IPR050416">
    <property type="entry name" value="FAD-linked_Oxidoreductase"/>
</dbReference>
<evidence type="ECO:0000256" key="4">
    <source>
        <dbReference type="ARBA" id="ARBA00022827"/>
    </source>
</evidence>
<dbReference type="Gene3D" id="3.40.462.20">
    <property type="match status" value="1"/>
</dbReference>
<feature type="domain" description="FAD-binding PCMH-type" evidence="6">
    <location>
        <begin position="45"/>
        <end position="213"/>
    </location>
</feature>
<evidence type="ECO:0000256" key="1">
    <source>
        <dbReference type="ARBA" id="ARBA00001974"/>
    </source>
</evidence>
<dbReference type="Proteomes" id="UP000010988">
    <property type="component" value="Unassembled WGS sequence"/>
</dbReference>
<dbReference type="InterPro" id="IPR006094">
    <property type="entry name" value="Oxid_FAD_bind_N"/>
</dbReference>
<dbReference type="PROSITE" id="PS51387">
    <property type="entry name" value="FAD_PCMH"/>
    <property type="match status" value="1"/>
</dbReference>
<dbReference type="Pfam" id="PF01565">
    <property type="entry name" value="FAD_binding_4"/>
    <property type="match status" value="1"/>
</dbReference>
<evidence type="ECO:0000256" key="5">
    <source>
        <dbReference type="ARBA" id="ARBA00023002"/>
    </source>
</evidence>
<organism evidence="7 8">
    <name type="scientific">Gordonia aichiensis NBRC 108223</name>
    <dbReference type="NCBI Taxonomy" id="1220583"/>
    <lineage>
        <taxon>Bacteria</taxon>
        <taxon>Bacillati</taxon>
        <taxon>Actinomycetota</taxon>
        <taxon>Actinomycetes</taxon>
        <taxon>Mycobacteriales</taxon>
        <taxon>Gordoniaceae</taxon>
        <taxon>Gordonia</taxon>
    </lineage>
</organism>
<dbReference type="InterPro" id="IPR016167">
    <property type="entry name" value="FAD-bd_PCMH_sub1"/>
</dbReference>
<keyword evidence="4" id="KW-0274">FAD</keyword>
<dbReference type="OrthoDB" id="545125at2"/>
<protein>
    <submittedName>
        <fullName evidence="7">Putative oxidoreductase</fullName>
    </submittedName>
</protein>
<keyword evidence="8" id="KW-1185">Reference proteome</keyword>
<reference evidence="7 8" key="1">
    <citation type="submission" date="2012-12" db="EMBL/GenBank/DDBJ databases">
        <title>Whole genome shotgun sequence of Gordonia aichiensis NBRC 108223.</title>
        <authorList>
            <person name="Isaki-Nakamura S."/>
            <person name="Hosoyama A."/>
            <person name="Tsuchikane K."/>
            <person name="Ando Y."/>
            <person name="Baba S."/>
            <person name="Ohji S."/>
            <person name="Hamada M."/>
            <person name="Tamura T."/>
            <person name="Yamazoe A."/>
            <person name="Yamazaki S."/>
            <person name="Fujita N."/>
        </authorList>
    </citation>
    <scope>NUCLEOTIDE SEQUENCE [LARGE SCALE GENOMIC DNA]</scope>
    <source>
        <strain evidence="7 8">NBRC 108223</strain>
    </source>
</reference>
<evidence type="ECO:0000256" key="2">
    <source>
        <dbReference type="ARBA" id="ARBA00005466"/>
    </source>
</evidence>
<dbReference type="GO" id="GO:0016491">
    <property type="term" value="F:oxidoreductase activity"/>
    <property type="evidence" value="ECO:0007669"/>
    <property type="project" value="UniProtKB-KW"/>
</dbReference>
<accession>L7KPF2</accession>
<dbReference type="Gene3D" id="3.30.43.10">
    <property type="entry name" value="Uridine Diphospho-n-acetylenolpyruvylglucosamine Reductase, domain 2"/>
    <property type="match status" value="1"/>
</dbReference>
<dbReference type="AlphaFoldDB" id="L7KPF2"/>
<gene>
    <name evidence="7" type="ORF">GOACH_29_00330</name>
</gene>
<dbReference type="InterPro" id="IPR036318">
    <property type="entry name" value="FAD-bd_PCMH-like_sf"/>
</dbReference>
<dbReference type="InterPro" id="IPR016166">
    <property type="entry name" value="FAD-bd_PCMH"/>
</dbReference>